<dbReference type="EMBL" id="VSRR010000823">
    <property type="protein sequence ID" value="MPC19987.1"/>
    <property type="molecule type" value="Genomic_DNA"/>
</dbReference>
<feature type="signal peptide" evidence="1">
    <location>
        <begin position="1"/>
        <end position="16"/>
    </location>
</feature>
<name>A0A5B7DFJ9_PORTR</name>
<reference evidence="2 3" key="1">
    <citation type="submission" date="2019-05" db="EMBL/GenBank/DDBJ databases">
        <title>Another draft genome of Portunus trituberculatus and its Hox gene families provides insights of decapod evolution.</title>
        <authorList>
            <person name="Jeong J.-H."/>
            <person name="Song I."/>
            <person name="Kim S."/>
            <person name="Choi T."/>
            <person name="Kim D."/>
            <person name="Ryu S."/>
            <person name="Kim W."/>
        </authorList>
    </citation>
    <scope>NUCLEOTIDE SEQUENCE [LARGE SCALE GENOMIC DNA]</scope>
    <source>
        <tissue evidence="2">Muscle</tissue>
    </source>
</reference>
<gene>
    <name evidence="2" type="ORF">E2C01_012917</name>
</gene>
<evidence type="ECO:0000313" key="2">
    <source>
        <dbReference type="EMBL" id="MPC19987.1"/>
    </source>
</evidence>
<organism evidence="2 3">
    <name type="scientific">Portunus trituberculatus</name>
    <name type="common">Swimming crab</name>
    <name type="synonym">Neptunus trituberculatus</name>
    <dbReference type="NCBI Taxonomy" id="210409"/>
    <lineage>
        <taxon>Eukaryota</taxon>
        <taxon>Metazoa</taxon>
        <taxon>Ecdysozoa</taxon>
        <taxon>Arthropoda</taxon>
        <taxon>Crustacea</taxon>
        <taxon>Multicrustacea</taxon>
        <taxon>Malacostraca</taxon>
        <taxon>Eumalacostraca</taxon>
        <taxon>Eucarida</taxon>
        <taxon>Decapoda</taxon>
        <taxon>Pleocyemata</taxon>
        <taxon>Brachyura</taxon>
        <taxon>Eubrachyura</taxon>
        <taxon>Portunoidea</taxon>
        <taxon>Portunidae</taxon>
        <taxon>Portuninae</taxon>
        <taxon>Portunus</taxon>
    </lineage>
</organism>
<proteinExistence type="predicted"/>
<dbReference type="Proteomes" id="UP000324222">
    <property type="component" value="Unassembled WGS sequence"/>
</dbReference>
<protein>
    <submittedName>
        <fullName evidence="2">Uncharacterized protein</fullName>
    </submittedName>
</protein>
<evidence type="ECO:0000256" key="1">
    <source>
        <dbReference type="SAM" id="SignalP"/>
    </source>
</evidence>
<feature type="chain" id="PRO_5022962498" evidence="1">
    <location>
        <begin position="17"/>
        <end position="103"/>
    </location>
</feature>
<accession>A0A5B7DFJ9</accession>
<sequence length="103" mass="11493">MRASLHLLAHLKALAGGCVQDADQTVSRLTGIRKPLPHNNTGLPRKSHRMLGYVGCLAPVDLTNSVLRVENCWDSFVASEVMWMLYETLGLHEHENDLRESAE</sequence>
<keyword evidence="3" id="KW-1185">Reference proteome</keyword>
<dbReference type="AlphaFoldDB" id="A0A5B7DFJ9"/>
<comment type="caution">
    <text evidence="2">The sequence shown here is derived from an EMBL/GenBank/DDBJ whole genome shotgun (WGS) entry which is preliminary data.</text>
</comment>
<keyword evidence="1" id="KW-0732">Signal</keyword>
<evidence type="ECO:0000313" key="3">
    <source>
        <dbReference type="Proteomes" id="UP000324222"/>
    </source>
</evidence>